<dbReference type="Proteomes" id="UP000030518">
    <property type="component" value="Unassembled WGS sequence"/>
</dbReference>
<evidence type="ECO:0000313" key="4">
    <source>
        <dbReference type="Proteomes" id="UP000030518"/>
    </source>
</evidence>
<keyword evidence="2" id="KW-0472">Membrane</keyword>
<dbReference type="AlphaFoldDB" id="A0A0A2X0J9"/>
<dbReference type="PATRIC" id="fig|1300345.3.peg.1943"/>
<organism evidence="3 4">
    <name type="scientific">Lysobacter dokdonensis DS-58</name>
    <dbReference type="NCBI Taxonomy" id="1300345"/>
    <lineage>
        <taxon>Bacteria</taxon>
        <taxon>Pseudomonadati</taxon>
        <taxon>Pseudomonadota</taxon>
        <taxon>Gammaproteobacteria</taxon>
        <taxon>Lysobacterales</taxon>
        <taxon>Lysobacteraceae</taxon>
        <taxon>Noviluteimonas</taxon>
    </lineage>
</organism>
<gene>
    <name evidence="3" type="ORF">LF41_267</name>
</gene>
<protein>
    <submittedName>
        <fullName evidence="3">Type IV fimbrial biogenesis protein PilV</fullName>
    </submittedName>
</protein>
<feature type="region of interest" description="Disordered" evidence="1">
    <location>
        <begin position="539"/>
        <end position="573"/>
    </location>
</feature>
<dbReference type="RefSeq" id="WP_036169217.1">
    <property type="nucleotide sequence ID" value="NZ_JRKJ01000016.1"/>
</dbReference>
<dbReference type="eggNOG" id="COG4967">
    <property type="taxonomic scope" value="Bacteria"/>
</dbReference>
<keyword evidence="2" id="KW-1133">Transmembrane helix</keyword>
<dbReference type="PROSITE" id="PS00409">
    <property type="entry name" value="PROKAR_NTER_METHYL"/>
    <property type="match status" value="1"/>
</dbReference>
<feature type="transmembrane region" description="Helical" evidence="2">
    <location>
        <begin position="12"/>
        <end position="32"/>
    </location>
</feature>
<dbReference type="InterPro" id="IPR012902">
    <property type="entry name" value="N_methyl_site"/>
</dbReference>
<dbReference type="Pfam" id="PF07963">
    <property type="entry name" value="N_methyl"/>
    <property type="match status" value="1"/>
</dbReference>
<keyword evidence="4" id="KW-1185">Reference proteome</keyword>
<dbReference type="EMBL" id="JRKJ01000016">
    <property type="protein sequence ID" value="KGQ18734.1"/>
    <property type="molecule type" value="Genomic_DNA"/>
</dbReference>
<comment type="caution">
    <text evidence="3">The sequence shown here is derived from an EMBL/GenBank/DDBJ whole genome shotgun (WGS) entry which is preliminary data.</text>
</comment>
<evidence type="ECO:0000313" key="3">
    <source>
        <dbReference type="EMBL" id="KGQ18734.1"/>
    </source>
</evidence>
<keyword evidence="2" id="KW-0812">Transmembrane</keyword>
<dbReference type="STRING" id="1300345.LF41_267"/>
<proteinExistence type="predicted"/>
<name>A0A0A2X0J9_9GAMM</name>
<reference evidence="3 4" key="1">
    <citation type="submission" date="2014-09" db="EMBL/GenBank/DDBJ databases">
        <title>Genome sequences of Lysobacter dokdonensis DS-58.</title>
        <authorList>
            <person name="Kim J.F."/>
            <person name="Kwak M.-J."/>
        </authorList>
    </citation>
    <scope>NUCLEOTIDE SEQUENCE [LARGE SCALE GENOMIC DNA]</scope>
    <source>
        <strain evidence="3 4">DS-58</strain>
    </source>
</reference>
<evidence type="ECO:0000256" key="2">
    <source>
        <dbReference type="SAM" id="Phobius"/>
    </source>
</evidence>
<dbReference type="OrthoDB" id="6019428at2"/>
<sequence>MILRRRATGFSLLEVLVAIVVLTVGLLALAALQGSLTRSSADAKVRARVAAMLTARMDALRGNSYGNLAPEGTQAAVTSTNGDCDTASPDATDWIDCARFESGLGSLSSQQTITTWYGNGTFATPAPALNAQDPRVAQFKRVALTAWWNDAGGVRHDLQLVSDVSAMTLTSNIIIPPDPVGTPSGSPIVRTTSPATSGVIPIALGNESTSATTNPSPELVGSKNNQIVVGTRYSVLNYSPPGFGSSVQIQKRFDQEVVKCSCKYGAGGNNLPAIYRTALWPAVWTGEGYALTQPSGNPAAPGQSLASGPKSGVTQSDLCQECCRDHHDTGTSGQVRFDPERNDNSVAKYDLNGSGNLVAVNNTNNGTYVDSCRLVRVDGFWRTASDLYSRQFGLLETQAVSGVAAKSGLPTDDSVTRYTTFVKTFLRGYDGSTASAPSNAQSTFNGDTAFNAATVVINTASNSDYRFLHGRGLYVDYLEQDARDKLGEVLADTGTDGACPTGTPAEECVMPFLPFTTVNLTEIAKWTASNTSIITVNSGNLLSTDPTQPSGSRTIGKTNGTSNNTGELRRSSSGVAINASLPTLAGVDPNDNSEVWSDAQAFQVGGTTGGTFDARVTGGGGNPFVFTTVAGDVNKECLKPAGTDHHCVLSGGNTLPKAGALLLSNYWIETTTNRSITGNCGGRTVTDTIAVPTFRNYVVSTAAIGGINGTISPPANDNKVTETTSISFASIAQGGLILVGLTEQTGSPTYATIASCTTNGGGNKINNPTWNKPWL</sequence>
<accession>A0A0A2X0J9</accession>
<evidence type="ECO:0000256" key="1">
    <source>
        <dbReference type="SAM" id="MobiDB-lite"/>
    </source>
</evidence>